<feature type="region of interest" description="Disordered" evidence="4">
    <location>
        <begin position="1"/>
        <end position="58"/>
    </location>
</feature>
<evidence type="ECO:0000313" key="7">
    <source>
        <dbReference type="Proteomes" id="UP000800200"/>
    </source>
</evidence>
<dbReference type="PIRSF" id="PIRSF037016">
    <property type="entry name" value="Pseudouridin_synth_euk_prd"/>
    <property type="match status" value="1"/>
</dbReference>
<evidence type="ECO:0000256" key="3">
    <source>
        <dbReference type="ARBA" id="ARBA00023235"/>
    </source>
</evidence>
<dbReference type="PROSITE" id="PS50984">
    <property type="entry name" value="TRUD"/>
    <property type="match status" value="1"/>
</dbReference>
<dbReference type="InterPro" id="IPR020119">
    <property type="entry name" value="PsdUridine_synth_TruD_CS"/>
</dbReference>
<evidence type="ECO:0000256" key="1">
    <source>
        <dbReference type="ARBA" id="ARBA00007953"/>
    </source>
</evidence>
<dbReference type="AlphaFoldDB" id="A0A6A6ESF5"/>
<dbReference type="GO" id="GO:0001522">
    <property type="term" value="P:pseudouridine synthesis"/>
    <property type="evidence" value="ECO:0007669"/>
    <property type="project" value="InterPro"/>
</dbReference>
<feature type="compositionally biased region" description="Polar residues" evidence="4">
    <location>
        <begin position="20"/>
        <end position="52"/>
    </location>
</feature>
<dbReference type="GO" id="GO:0008033">
    <property type="term" value="P:tRNA processing"/>
    <property type="evidence" value="ECO:0007669"/>
    <property type="project" value="UniProtKB-KW"/>
</dbReference>
<dbReference type="PROSITE" id="PS01268">
    <property type="entry name" value="UPF0024"/>
    <property type="match status" value="1"/>
</dbReference>
<dbReference type="EMBL" id="ML994611">
    <property type="protein sequence ID" value="KAF2194504.1"/>
    <property type="molecule type" value="Genomic_DNA"/>
</dbReference>
<dbReference type="Gene3D" id="3.30.2350.20">
    <property type="entry name" value="TruD, catalytic domain"/>
    <property type="match status" value="2"/>
</dbReference>
<accession>A0A6A6ESF5</accession>
<evidence type="ECO:0000256" key="2">
    <source>
        <dbReference type="ARBA" id="ARBA00022694"/>
    </source>
</evidence>
<feature type="domain" description="TRUD" evidence="5">
    <location>
        <begin position="434"/>
        <end position="707"/>
    </location>
</feature>
<feature type="compositionally biased region" description="Acidic residues" evidence="4">
    <location>
        <begin position="170"/>
        <end position="190"/>
    </location>
</feature>
<proteinExistence type="inferred from homology"/>
<dbReference type="InterPro" id="IPR042214">
    <property type="entry name" value="TruD_catalytic"/>
</dbReference>
<sequence>MADVVALEEPPPKRAKVESPPSTANVASTFTKPSKDQAPNKSKAPTQPVTSNTDRDLEKEIKVGITEYVCPENSGFTGILKQRYTDFLVNEILPSGRVLHLKNLGDNGKTEKGNVEQKLSVSKQASNVEQNGAAVEEPPTSITQVDIESKTEQNGSKVQEKPSSARQDEAAEAEEEVKNDQDDDAAPQVSDEDLETLHSLFGEKTSSDIIGLVKAINKHPGRKARDFKPVISAPITDKDERTNAHVSLRRIFPDKIESVTEQDQCIRIRALPPRDSGRKRKRDYDDDRRGGQRGYGKLSWEELGGEYLHFTLYKENKDTMEVVGYLGSQTKVGARGFQFAGTKDRRGVTVQRVSVKRQTAQRMAHIGRTLRQSYIGDFEHHHQGLELGDLAGNEFLITLRNCHFENEGGLDSTQRVQLAKDVVSKAVKDFSEKGFINYYGLQRFGSFATSTDTVGVKLLQNNLRGAIADILLYTDTALAAANSTDIDTAILVSQDDKARAKALDIWETTKNGREALRILPRKFSAEHNIIQHLSKKGRGKDWQGALYQIPRNLRLMYVHAYQSLVWNVVAGKRWTRFGNKVVEGDLVLVHEHEAKENGISKGKADDVDQDGDVVINPADEDSAFREKDGFERARALSKEEAESGKYCVFDIVLPLPGFDVEYPPNEIGEFYKELMKSERGGGLDPHDMRRSWKELSLSGGYRKLLARPLKELSFEVKEYTNDHEQFVETDIDKLMKKKPKGQKEGGEPEVEAEKGSNGDVEMKEGDREAEIQKKLAIILKLQLGTSQYATMALRELMKAGGVKIYQPEFIGGR</sequence>
<feature type="compositionally biased region" description="Polar residues" evidence="4">
    <location>
        <begin position="117"/>
        <end position="130"/>
    </location>
</feature>
<dbReference type="Pfam" id="PF01142">
    <property type="entry name" value="TruD"/>
    <property type="match status" value="1"/>
</dbReference>
<dbReference type="SUPFAM" id="SSF55120">
    <property type="entry name" value="Pseudouridine synthase"/>
    <property type="match status" value="1"/>
</dbReference>
<protein>
    <submittedName>
        <fullName evidence="6">tRNA pseudouridine synthase D</fullName>
    </submittedName>
</protein>
<dbReference type="NCBIfam" id="TIGR00094">
    <property type="entry name" value="tRNA_TruD_broad"/>
    <property type="match status" value="1"/>
</dbReference>
<dbReference type="GO" id="GO:0005634">
    <property type="term" value="C:nucleus"/>
    <property type="evidence" value="ECO:0007669"/>
    <property type="project" value="TreeGrafter"/>
</dbReference>
<feature type="region of interest" description="Disordered" evidence="4">
    <location>
        <begin position="104"/>
        <end position="190"/>
    </location>
</feature>
<dbReference type="InterPro" id="IPR020103">
    <property type="entry name" value="PsdUridine_synth_cat_dom_sf"/>
</dbReference>
<dbReference type="PANTHER" id="PTHR13326:SF21">
    <property type="entry name" value="PSEUDOURIDYLATE SYNTHASE PUS7L"/>
    <property type="match status" value="1"/>
</dbReference>
<keyword evidence="3" id="KW-0413">Isomerase</keyword>
<feature type="compositionally biased region" description="Polar residues" evidence="4">
    <location>
        <begin position="140"/>
        <end position="165"/>
    </location>
</feature>
<dbReference type="InterPro" id="IPR011760">
    <property type="entry name" value="PsdUridine_synth_TruD_insert"/>
</dbReference>
<keyword evidence="2" id="KW-0819">tRNA processing</keyword>
<dbReference type="GO" id="GO:0009982">
    <property type="term" value="F:pseudouridine synthase activity"/>
    <property type="evidence" value="ECO:0007669"/>
    <property type="project" value="InterPro"/>
</dbReference>
<dbReference type="InterPro" id="IPR001656">
    <property type="entry name" value="PsdUridine_synth_TruD"/>
</dbReference>
<reference evidence="6" key="1">
    <citation type="journal article" date="2020" name="Stud. Mycol.">
        <title>101 Dothideomycetes genomes: a test case for predicting lifestyles and emergence of pathogens.</title>
        <authorList>
            <person name="Haridas S."/>
            <person name="Albert R."/>
            <person name="Binder M."/>
            <person name="Bloem J."/>
            <person name="Labutti K."/>
            <person name="Salamov A."/>
            <person name="Andreopoulos B."/>
            <person name="Baker S."/>
            <person name="Barry K."/>
            <person name="Bills G."/>
            <person name="Bluhm B."/>
            <person name="Cannon C."/>
            <person name="Castanera R."/>
            <person name="Culley D."/>
            <person name="Daum C."/>
            <person name="Ezra D."/>
            <person name="Gonzalez J."/>
            <person name="Henrissat B."/>
            <person name="Kuo A."/>
            <person name="Liang C."/>
            <person name="Lipzen A."/>
            <person name="Lutzoni F."/>
            <person name="Magnuson J."/>
            <person name="Mondo S."/>
            <person name="Nolan M."/>
            <person name="Ohm R."/>
            <person name="Pangilinan J."/>
            <person name="Park H.-J."/>
            <person name="Ramirez L."/>
            <person name="Alfaro M."/>
            <person name="Sun H."/>
            <person name="Tritt A."/>
            <person name="Yoshinaga Y."/>
            <person name="Zwiers L.-H."/>
            <person name="Turgeon B."/>
            <person name="Goodwin S."/>
            <person name="Spatafora J."/>
            <person name="Crous P."/>
            <person name="Grigoriev I."/>
        </authorList>
    </citation>
    <scope>NUCLEOTIDE SEQUENCE</scope>
    <source>
        <strain evidence="6">CBS 207.26</strain>
    </source>
</reference>
<organism evidence="6 7">
    <name type="scientific">Zopfia rhizophila CBS 207.26</name>
    <dbReference type="NCBI Taxonomy" id="1314779"/>
    <lineage>
        <taxon>Eukaryota</taxon>
        <taxon>Fungi</taxon>
        <taxon>Dikarya</taxon>
        <taxon>Ascomycota</taxon>
        <taxon>Pezizomycotina</taxon>
        <taxon>Dothideomycetes</taxon>
        <taxon>Dothideomycetes incertae sedis</taxon>
        <taxon>Zopfiaceae</taxon>
        <taxon>Zopfia</taxon>
    </lineage>
</organism>
<dbReference type="GO" id="GO:0003723">
    <property type="term" value="F:RNA binding"/>
    <property type="evidence" value="ECO:0007669"/>
    <property type="project" value="InterPro"/>
</dbReference>
<evidence type="ECO:0000256" key="4">
    <source>
        <dbReference type="SAM" id="MobiDB-lite"/>
    </source>
</evidence>
<dbReference type="CDD" id="cd02576">
    <property type="entry name" value="PseudoU_synth_ScPUS7"/>
    <property type="match status" value="1"/>
</dbReference>
<keyword evidence="7" id="KW-1185">Reference proteome</keyword>
<gene>
    <name evidence="6" type="ORF">K469DRAFT_617053</name>
</gene>
<dbReference type="PANTHER" id="PTHR13326">
    <property type="entry name" value="TRNA PSEUDOURIDINE SYNTHASE D"/>
    <property type="match status" value="1"/>
</dbReference>
<dbReference type="Proteomes" id="UP000800200">
    <property type="component" value="Unassembled WGS sequence"/>
</dbReference>
<feature type="region of interest" description="Disordered" evidence="4">
    <location>
        <begin position="737"/>
        <end position="766"/>
    </location>
</feature>
<comment type="similarity">
    <text evidence="1">Belongs to the pseudouridine synthase TruD family.</text>
</comment>
<feature type="compositionally biased region" description="Basic and acidic residues" evidence="4">
    <location>
        <begin position="741"/>
        <end position="766"/>
    </location>
</feature>
<feature type="region of interest" description="Disordered" evidence="4">
    <location>
        <begin position="269"/>
        <end position="292"/>
    </location>
</feature>
<name>A0A6A6ESF5_9PEZI</name>
<evidence type="ECO:0000259" key="5">
    <source>
        <dbReference type="PROSITE" id="PS50984"/>
    </source>
</evidence>
<evidence type="ECO:0000313" key="6">
    <source>
        <dbReference type="EMBL" id="KAF2194504.1"/>
    </source>
</evidence>
<dbReference type="OrthoDB" id="447290at2759"/>